<feature type="region of interest" description="Interaction with substrate tRNA" evidence="10">
    <location>
        <begin position="49"/>
        <end position="52"/>
    </location>
</feature>
<keyword evidence="15" id="KW-1185">Reference proteome</keyword>
<reference evidence="14 15" key="1">
    <citation type="submission" date="2020-08" db="EMBL/GenBank/DDBJ databases">
        <authorList>
            <person name="Liu C."/>
            <person name="Sun Q."/>
        </authorList>
    </citation>
    <scope>NUCLEOTIDE SEQUENCE [LARGE SCALE GENOMIC DNA]</scope>
    <source>
        <strain evidence="14 15">N22</strain>
    </source>
</reference>
<dbReference type="Pfam" id="PF01715">
    <property type="entry name" value="IPPT"/>
    <property type="match status" value="1"/>
</dbReference>
<dbReference type="InterPro" id="IPR027417">
    <property type="entry name" value="P-loop_NTPase"/>
</dbReference>
<evidence type="ECO:0000313" key="14">
    <source>
        <dbReference type="EMBL" id="MBC2890490.1"/>
    </source>
</evidence>
<dbReference type="GO" id="GO:0006400">
    <property type="term" value="P:tRNA modification"/>
    <property type="evidence" value="ECO:0007669"/>
    <property type="project" value="TreeGrafter"/>
</dbReference>
<sequence>MAADPARSTREPFALASPVVCVVGPTASGKTALAQALALALDGEVVSADSMQIYRGMDIGTGKLAPNERLVPHHGFDLVDPGEPYSAALFQDYARACFRDIDARGKRAVLCGGTGLYVRAAIDAYEFPQGEQVGNAVRERYARIAREQGARVLWELLRERDPRSAAIVPPADVKRVVRAFELLEDGTSLAEQRAKLASIPQLVPALFVGLAVDPAVLNERIDARVDAMLETGLVDEVKRLLQSGFRRGVTAPQAIGYKEIVAALDGETTIEEAAERIKTATHRYAKRQRTWFRKDKRIQWIDVRDRDVESLTDEAIERTSSSNG</sequence>
<dbReference type="SUPFAM" id="SSF52540">
    <property type="entry name" value="P-loop containing nucleoside triphosphate hydrolases"/>
    <property type="match status" value="2"/>
</dbReference>
<dbReference type="Proteomes" id="UP000587396">
    <property type="component" value="Unassembled WGS sequence"/>
</dbReference>
<evidence type="ECO:0000256" key="1">
    <source>
        <dbReference type="ARBA" id="ARBA00001946"/>
    </source>
</evidence>
<evidence type="ECO:0000256" key="5">
    <source>
        <dbReference type="ARBA" id="ARBA00022694"/>
    </source>
</evidence>
<dbReference type="HAMAP" id="MF_00185">
    <property type="entry name" value="IPP_trans"/>
    <property type="match status" value="1"/>
</dbReference>
<comment type="caution">
    <text evidence="14">The sequence shown here is derived from an EMBL/GenBank/DDBJ whole genome shotgun (WGS) entry which is preliminary data.</text>
</comment>
<evidence type="ECO:0000256" key="9">
    <source>
        <dbReference type="ARBA" id="ARBA00049563"/>
    </source>
</evidence>
<comment type="function">
    <text evidence="2 10 12">Catalyzes the transfer of a dimethylallyl group onto the adenine at position 37 in tRNAs that read codons beginning with uridine, leading to the formation of N6-(dimethylallyl)adenosine (i(6)A).</text>
</comment>
<feature type="site" description="Interaction with substrate tRNA" evidence="10">
    <location>
        <position position="138"/>
    </location>
</feature>
<evidence type="ECO:0000256" key="8">
    <source>
        <dbReference type="ARBA" id="ARBA00022842"/>
    </source>
</evidence>
<comment type="similarity">
    <text evidence="3 10 13">Belongs to the IPP transferase family.</text>
</comment>
<name>A0A842JMP2_9ACTN</name>
<gene>
    <name evidence="10 14" type="primary">miaA</name>
    <name evidence="14" type="ORF">H7313_14235</name>
</gene>
<dbReference type="NCBIfam" id="TIGR00174">
    <property type="entry name" value="miaA"/>
    <property type="match status" value="1"/>
</dbReference>
<evidence type="ECO:0000256" key="12">
    <source>
        <dbReference type="RuleBase" id="RU003784"/>
    </source>
</evidence>
<evidence type="ECO:0000256" key="13">
    <source>
        <dbReference type="RuleBase" id="RU003785"/>
    </source>
</evidence>
<protein>
    <recommendedName>
        <fullName evidence="10">tRNA dimethylallyltransferase</fullName>
        <ecNumber evidence="10">2.5.1.75</ecNumber>
    </recommendedName>
    <alternativeName>
        <fullName evidence="10">Dimethylallyl diphosphate:tRNA dimethylallyltransferase</fullName>
        <shortName evidence="10">DMAPP:tRNA dimethylallyltransferase</shortName>
        <shortName evidence="10">DMATase</shortName>
    </alternativeName>
    <alternativeName>
        <fullName evidence="10">Isopentenyl-diphosphate:tRNA isopentenyltransferase</fullName>
        <shortName evidence="10">IPP transferase</shortName>
        <shortName evidence="10">IPPT</shortName>
        <shortName evidence="10">IPTase</shortName>
    </alternativeName>
</protein>
<comment type="cofactor">
    <cofactor evidence="1 10">
        <name>Mg(2+)</name>
        <dbReference type="ChEBI" id="CHEBI:18420"/>
    </cofactor>
</comment>
<evidence type="ECO:0000256" key="4">
    <source>
        <dbReference type="ARBA" id="ARBA00022679"/>
    </source>
</evidence>
<dbReference type="EMBL" id="JACMSE010000014">
    <property type="protein sequence ID" value="MBC2890490.1"/>
    <property type="molecule type" value="Genomic_DNA"/>
</dbReference>
<evidence type="ECO:0000256" key="3">
    <source>
        <dbReference type="ARBA" id="ARBA00005842"/>
    </source>
</evidence>
<organism evidence="14 15">
    <name type="scientific">Gordonibacter massiliensis</name>
    <name type="common">ex Traore et al. 2017</name>
    <dbReference type="NCBI Taxonomy" id="1841863"/>
    <lineage>
        <taxon>Bacteria</taxon>
        <taxon>Bacillati</taxon>
        <taxon>Actinomycetota</taxon>
        <taxon>Coriobacteriia</taxon>
        <taxon>Eggerthellales</taxon>
        <taxon>Eggerthellaceae</taxon>
        <taxon>Gordonibacter</taxon>
    </lineage>
</organism>
<keyword evidence="6 10" id="KW-0547">Nucleotide-binding</keyword>
<keyword evidence="4 10" id="KW-0808">Transferase</keyword>
<dbReference type="EC" id="2.5.1.75" evidence="10"/>
<evidence type="ECO:0000313" key="15">
    <source>
        <dbReference type="Proteomes" id="UP000587396"/>
    </source>
</evidence>
<dbReference type="Gene3D" id="3.40.50.300">
    <property type="entry name" value="P-loop containing nucleotide triphosphate hydrolases"/>
    <property type="match status" value="1"/>
</dbReference>
<evidence type="ECO:0000256" key="6">
    <source>
        <dbReference type="ARBA" id="ARBA00022741"/>
    </source>
</evidence>
<dbReference type="RefSeq" id="WP_185906184.1">
    <property type="nucleotide sequence ID" value="NZ_JACMSE010000014.1"/>
</dbReference>
<evidence type="ECO:0000256" key="2">
    <source>
        <dbReference type="ARBA" id="ARBA00003213"/>
    </source>
</evidence>
<feature type="binding site" evidence="10">
    <location>
        <begin position="24"/>
        <end position="31"/>
    </location>
    <ligand>
        <name>ATP</name>
        <dbReference type="ChEBI" id="CHEBI:30616"/>
    </ligand>
</feature>
<dbReference type="PANTHER" id="PTHR11088">
    <property type="entry name" value="TRNA DIMETHYLALLYLTRANSFERASE"/>
    <property type="match status" value="1"/>
</dbReference>
<feature type="binding site" evidence="10">
    <location>
        <begin position="26"/>
        <end position="31"/>
    </location>
    <ligand>
        <name>substrate</name>
    </ligand>
</feature>
<comment type="catalytic activity">
    <reaction evidence="9 10 11">
        <text>adenosine(37) in tRNA + dimethylallyl diphosphate = N(6)-dimethylallyladenosine(37) in tRNA + diphosphate</text>
        <dbReference type="Rhea" id="RHEA:26482"/>
        <dbReference type="Rhea" id="RHEA-COMP:10162"/>
        <dbReference type="Rhea" id="RHEA-COMP:10375"/>
        <dbReference type="ChEBI" id="CHEBI:33019"/>
        <dbReference type="ChEBI" id="CHEBI:57623"/>
        <dbReference type="ChEBI" id="CHEBI:74411"/>
        <dbReference type="ChEBI" id="CHEBI:74415"/>
        <dbReference type="EC" id="2.5.1.75"/>
    </reaction>
</comment>
<keyword evidence="7 10" id="KW-0067">ATP-binding</keyword>
<evidence type="ECO:0000256" key="10">
    <source>
        <dbReference type="HAMAP-Rule" id="MF_00185"/>
    </source>
</evidence>
<accession>A0A842JMP2</accession>
<dbReference type="Gene3D" id="1.10.20.140">
    <property type="match status" value="1"/>
</dbReference>
<dbReference type="GO" id="GO:0005524">
    <property type="term" value="F:ATP binding"/>
    <property type="evidence" value="ECO:0007669"/>
    <property type="project" value="UniProtKB-UniRule"/>
</dbReference>
<dbReference type="InterPro" id="IPR039657">
    <property type="entry name" value="Dimethylallyltransferase"/>
</dbReference>
<keyword evidence="5 10" id="KW-0819">tRNA processing</keyword>
<dbReference type="GO" id="GO:0052381">
    <property type="term" value="F:tRNA dimethylallyltransferase activity"/>
    <property type="evidence" value="ECO:0007669"/>
    <property type="project" value="UniProtKB-UniRule"/>
</dbReference>
<feature type="site" description="Interaction with substrate tRNA" evidence="10">
    <location>
        <position position="114"/>
    </location>
</feature>
<dbReference type="PANTHER" id="PTHR11088:SF60">
    <property type="entry name" value="TRNA DIMETHYLALLYLTRANSFERASE"/>
    <property type="match status" value="1"/>
</dbReference>
<dbReference type="AlphaFoldDB" id="A0A842JMP2"/>
<keyword evidence="8 10" id="KW-0460">Magnesium</keyword>
<evidence type="ECO:0000256" key="11">
    <source>
        <dbReference type="RuleBase" id="RU003783"/>
    </source>
</evidence>
<dbReference type="InterPro" id="IPR018022">
    <property type="entry name" value="IPT"/>
</dbReference>
<comment type="subunit">
    <text evidence="10">Monomer.</text>
</comment>
<evidence type="ECO:0000256" key="7">
    <source>
        <dbReference type="ARBA" id="ARBA00022840"/>
    </source>
</evidence>
<proteinExistence type="inferred from homology"/>
<comment type="caution">
    <text evidence="10">Lacks conserved residue(s) required for the propagation of feature annotation.</text>
</comment>